<dbReference type="PANTHER" id="PTHR43625:SF86">
    <property type="entry name" value="NADP-DEPENDENT OXIDOREDUCTASE DOMAIN-CONTAINING PROTEIN"/>
    <property type="match status" value="1"/>
</dbReference>
<keyword evidence="1" id="KW-0521">NADP</keyword>
<evidence type="ECO:0000259" key="3">
    <source>
        <dbReference type="Pfam" id="PF00248"/>
    </source>
</evidence>
<proteinExistence type="predicted"/>
<keyword evidence="5" id="KW-1185">Reference proteome</keyword>
<dbReference type="EMBL" id="EQ973866">
    <property type="protein sequence ID" value="EEF41365.1"/>
    <property type="molecule type" value="Genomic_DNA"/>
</dbReference>
<evidence type="ECO:0000256" key="2">
    <source>
        <dbReference type="ARBA" id="ARBA00023002"/>
    </source>
</evidence>
<feature type="domain" description="NADP-dependent oxidoreductase" evidence="3">
    <location>
        <begin position="64"/>
        <end position="103"/>
    </location>
</feature>
<sequence length="112" mass="12637">MEEHTSCFKNTIHKMFGMWKIVAQREANAESKEVKSSLALRTFRVSVSKLEFECTVLSGPYNYPLSDEEGIPIIMYAFSKVITFFDTANIYGESANESLVGKVASIWEPTTL</sequence>
<dbReference type="InterPro" id="IPR036812">
    <property type="entry name" value="NAD(P)_OxRdtase_dom_sf"/>
</dbReference>
<dbReference type="PANTHER" id="PTHR43625">
    <property type="entry name" value="AFLATOXIN B1 ALDEHYDE REDUCTASE"/>
    <property type="match status" value="1"/>
</dbReference>
<accession>B9S4P1</accession>
<dbReference type="Proteomes" id="UP000008311">
    <property type="component" value="Unassembled WGS sequence"/>
</dbReference>
<dbReference type="AlphaFoldDB" id="B9S4P1"/>
<reference evidence="5" key="1">
    <citation type="journal article" date="2010" name="Nat. Biotechnol.">
        <title>Draft genome sequence of the oilseed species Ricinus communis.</title>
        <authorList>
            <person name="Chan A.P."/>
            <person name="Crabtree J."/>
            <person name="Zhao Q."/>
            <person name="Lorenzi H."/>
            <person name="Orvis J."/>
            <person name="Puiu D."/>
            <person name="Melake-Berhan A."/>
            <person name="Jones K.M."/>
            <person name="Redman J."/>
            <person name="Chen G."/>
            <person name="Cahoon E.B."/>
            <person name="Gedil M."/>
            <person name="Stanke M."/>
            <person name="Haas B.J."/>
            <person name="Wortman J.R."/>
            <person name="Fraser-Liggett C.M."/>
            <person name="Ravel J."/>
            <person name="Rabinowicz P.D."/>
        </authorList>
    </citation>
    <scope>NUCLEOTIDE SEQUENCE [LARGE SCALE GENOMIC DNA]</scope>
    <source>
        <strain evidence="5">cv. Hale</strain>
    </source>
</reference>
<protein>
    <recommendedName>
        <fullName evidence="3">NADP-dependent oxidoreductase domain-containing protein</fullName>
    </recommendedName>
</protein>
<keyword evidence="2" id="KW-0560">Oxidoreductase</keyword>
<evidence type="ECO:0000313" key="5">
    <source>
        <dbReference type="Proteomes" id="UP000008311"/>
    </source>
</evidence>
<dbReference type="SUPFAM" id="SSF51430">
    <property type="entry name" value="NAD(P)-linked oxidoreductase"/>
    <property type="match status" value="1"/>
</dbReference>
<gene>
    <name evidence="4" type="ORF">RCOM_0990500</name>
</gene>
<evidence type="ECO:0000256" key="1">
    <source>
        <dbReference type="ARBA" id="ARBA00022857"/>
    </source>
</evidence>
<dbReference type="InterPro" id="IPR023210">
    <property type="entry name" value="NADP_OxRdtase_dom"/>
</dbReference>
<dbReference type="STRING" id="3988.B9S4P1"/>
<name>B9S4P1_RICCO</name>
<dbReference type="Gene3D" id="3.20.20.100">
    <property type="entry name" value="NADP-dependent oxidoreductase domain"/>
    <property type="match status" value="1"/>
</dbReference>
<dbReference type="GO" id="GO:0016491">
    <property type="term" value="F:oxidoreductase activity"/>
    <property type="evidence" value="ECO:0007669"/>
    <property type="project" value="UniProtKB-KW"/>
</dbReference>
<dbReference type="InterPro" id="IPR050791">
    <property type="entry name" value="Aldo-Keto_reductase"/>
</dbReference>
<organism evidence="4 5">
    <name type="scientific">Ricinus communis</name>
    <name type="common">Castor bean</name>
    <dbReference type="NCBI Taxonomy" id="3988"/>
    <lineage>
        <taxon>Eukaryota</taxon>
        <taxon>Viridiplantae</taxon>
        <taxon>Streptophyta</taxon>
        <taxon>Embryophyta</taxon>
        <taxon>Tracheophyta</taxon>
        <taxon>Spermatophyta</taxon>
        <taxon>Magnoliopsida</taxon>
        <taxon>eudicotyledons</taxon>
        <taxon>Gunneridae</taxon>
        <taxon>Pentapetalae</taxon>
        <taxon>rosids</taxon>
        <taxon>fabids</taxon>
        <taxon>Malpighiales</taxon>
        <taxon>Euphorbiaceae</taxon>
        <taxon>Acalyphoideae</taxon>
        <taxon>Acalypheae</taxon>
        <taxon>Ricinus</taxon>
    </lineage>
</organism>
<evidence type="ECO:0000313" key="4">
    <source>
        <dbReference type="EMBL" id="EEF41365.1"/>
    </source>
</evidence>
<dbReference type="InParanoid" id="B9S4P1"/>
<dbReference type="Pfam" id="PF00248">
    <property type="entry name" value="Aldo_ket_red"/>
    <property type="match status" value="1"/>
</dbReference>